<dbReference type="PANTHER" id="PTHR24419">
    <property type="entry name" value="INTERLEUKIN-1 RECEPTOR-ASSOCIATED KINASE"/>
    <property type="match status" value="1"/>
</dbReference>
<feature type="region of interest" description="Disordered" evidence="19">
    <location>
        <begin position="570"/>
        <end position="683"/>
    </location>
</feature>
<evidence type="ECO:0000256" key="3">
    <source>
        <dbReference type="ARBA" id="ARBA00004186"/>
    </source>
</evidence>
<evidence type="ECO:0000256" key="19">
    <source>
        <dbReference type="SAM" id="MobiDB-lite"/>
    </source>
</evidence>
<keyword evidence="14" id="KW-0206">Cytoskeleton</keyword>
<feature type="compositionally biased region" description="Basic and acidic residues" evidence="19">
    <location>
        <begin position="1050"/>
        <end position="1067"/>
    </location>
</feature>
<feature type="region of interest" description="Disordered" evidence="19">
    <location>
        <begin position="978"/>
        <end position="1073"/>
    </location>
</feature>
<dbReference type="FunFam" id="3.30.200.20:FF:000409">
    <property type="entry name" value="serine/threonine-protein kinase haspin"/>
    <property type="match status" value="1"/>
</dbReference>
<evidence type="ECO:0000256" key="12">
    <source>
        <dbReference type="ARBA" id="ARBA00022777"/>
    </source>
</evidence>
<feature type="region of interest" description="Disordered" evidence="19">
    <location>
        <begin position="709"/>
        <end position="739"/>
    </location>
</feature>
<evidence type="ECO:0000256" key="8">
    <source>
        <dbReference type="ARBA" id="ARBA00022527"/>
    </source>
</evidence>
<dbReference type="GO" id="GO:0035556">
    <property type="term" value="P:intracellular signal transduction"/>
    <property type="evidence" value="ECO:0007669"/>
    <property type="project" value="TreeGrafter"/>
</dbReference>
<keyword evidence="6" id="KW-0158">Chromosome</keyword>
<dbReference type="PANTHER" id="PTHR24419:SF18">
    <property type="entry name" value="SERINE_THREONINE-PROTEIN KINASE HASPIN"/>
    <property type="match status" value="1"/>
</dbReference>
<reference evidence="21" key="1">
    <citation type="submission" date="2021-12" db="EMBL/GenBank/DDBJ databases">
        <authorList>
            <person name="King R."/>
        </authorList>
    </citation>
    <scope>NUCLEOTIDE SEQUENCE</scope>
</reference>
<dbReference type="GO" id="GO:0072354">
    <property type="term" value="F:histone H3T3 kinase activity"/>
    <property type="evidence" value="ECO:0007669"/>
    <property type="project" value="TreeGrafter"/>
</dbReference>
<name>A0A9P0B1R7_BRAAE</name>
<dbReference type="Pfam" id="PF12330">
    <property type="entry name" value="Haspin_kinase"/>
    <property type="match status" value="1"/>
</dbReference>
<evidence type="ECO:0000256" key="17">
    <source>
        <dbReference type="ARBA" id="ARBA00048679"/>
    </source>
</evidence>
<evidence type="ECO:0000256" key="6">
    <source>
        <dbReference type="ARBA" id="ARBA00022454"/>
    </source>
</evidence>
<dbReference type="OrthoDB" id="21018at2759"/>
<dbReference type="GO" id="GO:0005694">
    <property type="term" value="C:chromosome"/>
    <property type="evidence" value="ECO:0007669"/>
    <property type="project" value="UniProtKB-SubCell"/>
</dbReference>
<evidence type="ECO:0000313" key="21">
    <source>
        <dbReference type="EMBL" id="CAH0552866.1"/>
    </source>
</evidence>
<evidence type="ECO:0000256" key="13">
    <source>
        <dbReference type="ARBA" id="ARBA00022840"/>
    </source>
</evidence>
<keyword evidence="7" id="KW-0963">Cytoplasm</keyword>
<keyword evidence="11 18" id="KW-0547">Nucleotide-binding</keyword>
<feature type="region of interest" description="Disordered" evidence="19">
    <location>
        <begin position="869"/>
        <end position="922"/>
    </location>
</feature>
<evidence type="ECO:0000256" key="15">
    <source>
        <dbReference type="ARBA" id="ARBA00023242"/>
    </source>
</evidence>
<evidence type="ECO:0000256" key="4">
    <source>
        <dbReference type="ARBA" id="ARBA00004286"/>
    </source>
</evidence>
<feature type="compositionally biased region" description="Polar residues" evidence="19">
    <location>
        <begin position="643"/>
        <end position="655"/>
    </location>
</feature>
<comment type="subcellular location">
    <subcellularLocation>
        <location evidence="4">Chromosome</location>
    </subcellularLocation>
    <subcellularLocation>
        <location evidence="3">Cytoplasm</location>
        <location evidence="3">Cytoskeleton</location>
        <location evidence="3">Spindle</location>
    </subcellularLocation>
    <subcellularLocation>
        <location evidence="2">Nucleus</location>
    </subcellularLocation>
</comment>
<evidence type="ECO:0000256" key="16">
    <source>
        <dbReference type="ARBA" id="ARBA00047899"/>
    </source>
</evidence>
<evidence type="ECO:0000259" key="20">
    <source>
        <dbReference type="PROSITE" id="PS50011"/>
    </source>
</evidence>
<evidence type="ECO:0000256" key="18">
    <source>
        <dbReference type="PROSITE-ProRule" id="PRU10141"/>
    </source>
</evidence>
<dbReference type="GO" id="GO:0005819">
    <property type="term" value="C:spindle"/>
    <property type="evidence" value="ECO:0007669"/>
    <property type="project" value="UniProtKB-SubCell"/>
</dbReference>
<dbReference type="GO" id="GO:0005737">
    <property type="term" value="C:cytoplasm"/>
    <property type="evidence" value="ECO:0007669"/>
    <property type="project" value="TreeGrafter"/>
</dbReference>
<organism evidence="21 22">
    <name type="scientific">Brassicogethes aeneus</name>
    <name type="common">Rape pollen beetle</name>
    <name type="synonym">Meligethes aeneus</name>
    <dbReference type="NCBI Taxonomy" id="1431903"/>
    <lineage>
        <taxon>Eukaryota</taxon>
        <taxon>Metazoa</taxon>
        <taxon>Ecdysozoa</taxon>
        <taxon>Arthropoda</taxon>
        <taxon>Hexapoda</taxon>
        <taxon>Insecta</taxon>
        <taxon>Pterygota</taxon>
        <taxon>Neoptera</taxon>
        <taxon>Endopterygota</taxon>
        <taxon>Coleoptera</taxon>
        <taxon>Polyphaga</taxon>
        <taxon>Cucujiformia</taxon>
        <taxon>Nitidulidae</taxon>
        <taxon>Meligethinae</taxon>
        <taxon>Brassicogethes</taxon>
    </lineage>
</organism>
<dbReference type="Gene3D" id="3.30.200.20">
    <property type="entry name" value="Phosphorylase Kinase, domain 1"/>
    <property type="match status" value="1"/>
</dbReference>
<feature type="compositionally biased region" description="Basic and acidic residues" evidence="19">
    <location>
        <begin position="879"/>
        <end position="897"/>
    </location>
</feature>
<keyword evidence="8" id="KW-0723">Serine/threonine-protein kinase</keyword>
<evidence type="ECO:0000256" key="1">
    <source>
        <dbReference type="ARBA" id="ARBA00001946"/>
    </source>
</evidence>
<keyword evidence="12" id="KW-0418">Kinase</keyword>
<dbReference type="PROSITE" id="PS50011">
    <property type="entry name" value="PROTEIN_KINASE_DOM"/>
    <property type="match status" value="1"/>
</dbReference>
<dbReference type="SMART" id="SM00220">
    <property type="entry name" value="S_TKc"/>
    <property type="match status" value="1"/>
</dbReference>
<dbReference type="Proteomes" id="UP001154078">
    <property type="component" value="Chromosome 3"/>
</dbReference>
<evidence type="ECO:0000256" key="2">
    <source>
        <dbReference type="ARBA" id="ARBA00004123"/>
    </source>
</evidence>
<feature type="compositionally biased region" description="Basic residues" evidence="19">
    <location>
        <begin position="978"/>
        <end position="990"/>
    </location>
</feature>
<dbReference type="Gene3D" id="1.10.510.10">
    <property type="entry name" value="Transferase(Phosphotransferase) domain 1"/>
    <property type="match status" value="1"/>
</dbReference>
<dbReference type="EC" id="2.7.11.1" evidence="5"/>
<sequence length="1570" mass="180043">MAPTNTARKTYANRSLLNNCTQSKRVLNDLFAKNIKKRLSKKIKDLPARTETALQNDSLNITTNDTFDKLKFGELLNPVKIVNSYRKYDSSESDMSKSAFIKSISLTVPTTGITSRSRRKYINKNQKNESVSYIRPRLEETTREEERIDVSLEIENMETSMQLMHSYKTDSSLSKIFTNNYMEKQTLFSSTPVCNRTMRRSHNYAPFPNKNTILEKSYEEIEQWENKKPDVSSFTVPSRQTNILPLKPSKLETEDFDHAIKDYLNTQTPNKFLKINAPTKKAKRNVINNNKKDKISISESSKIHKTYKNKEKLKPVTVNLERLILSSKDSFNKLSVSLDLWNKFEKHSKSYLTDQSSIIIFENQSKSRYPLRNNTNKEKRSLFIVQNKSESRCSPRNVINKKETKQIYLNKNKRGRPRKSINNSNEKVIPKNMVVNLEQLPLSNRKLIDHLKKDIKQPIVNLTLNDFNEIICDKKNTLKCKQPIINLTLNNFDHLFANNDKCIPIYDLTNSSDSQDSIHELNGKNGNQSLLIQNEFIYFNQSSSSLSSDTNCQSLKCIYSKSISLKEGNDFPLGKTRARRNRKYNDSLNESISNRTRSRTKNSQLSLDYSYKNKKLPKSQNSASLNSPNEESNIEYVSRRTRGQIQNSTSQSSLDKSTKKTDNIGEKLNRNQNSTSLTEDNDESNISFESIFEIIGIDASQRSFYFRSQSSNADNTKETKSAENNSQNKEKTPRKTRNQLSISLASETNNADFSPNERSNVLFESLISSRKNSRQSIDENQRKAIFDIIGCDMSQTSVINISTGSLTDSQRNQNNSSDLNTFFDNVVDSSSDSPVTTRNQDKFKDLNISRTKNIFNTKKNISFESPIKSGKTAFDQSNTDERDSVTKRRQNKSKDLHFSNGNNILNRKKNTSPKSLNNSPLNLKNKKKEIFLTENKKDTSKDWKPINCDTISDISNNCDIISDSEPILSILDKNKSNKTKNLRKKKKAKSKNSDEAILKSIPVSKVNQMQNKRNLKESRAKPSTKQSMGDIENVSPKRPSRLSKISKNSENSEKRVTMFESHSKENESSDSESFVIPLSTLIQRKDQTKIFTLNKSNDSKSNSFLTPLPTTMHRKTLRPGKEWRRSLAILKRSSMIIPENAEIITTESTLINDKDHISKLSQASPNRRSSIRVVAVSTNVSGRNSILEKYAHASYVSVQDFVDSHLENSVRKLSINQQQQRKPLLTKSIAAVVTAKEVVLRRCGQTEPLPFEKCYPESLLKNCQKIGEGVYGEVFLFKNPNGGTSVMKVIPIEGDQIINGERQKKFEEIISEIIIAMELSNLRNNKKNSTSGFSEVQKIRCVQGRYPEKLLDLWDLYEETRGSENDSPIIFNKDQLYIVLELANGGKDLEAYVFNNALQAFSMFKQVAISLAIAESELNFEHRDLHWGNVLLTTVDKRQKQNFCLDGKVLEVETHGVEVAIIDFTLSRIEFDGVVIFNDLSQDPDLFTATGDYQFEIYRQMQKKNGDNWYHFEPFTNLLWLHYTLDKSITALRYKSKQTKVHNEYIKKMCLLKDEILNYHSVKDFVLDNF</sequence>
<comment type="cofactor">
    <cofactor evidence="1">
        <name>Mg(2+)</name>
        <dbReference type="ChEBI" id="CHEBI:18420"/>
    </cofactor>
</comment>
<dbReference type="InterPro" id="IPR011009">
    <property type="entry name" value="Kinase-like_dom_sf"/>
</dbReference>
<dbReference type="InterPro" id="IPR017441">
    <property type="entry name" value="Protein_kinase_ATP_BS"/>
</dbReference>
<protein>
    <recommendedName>
        <fullName evidence="5">non-specific serine/threonine protein kinase</fullName>
        <ecNumber evidence="5">2.7.11.1</ecNumber>
    </recommendedName>
</protein>
<evidence type="ECO:0000256" key="10">
    <source>
        <dbReference type="ARBA" id="ARBA00022679"/>
    </source>
</evidence>
<keyword evidence="22" id="KW-1185">Reference proteome</keyword>
<comment type="catalytic activity">
    <reaction evidence="17">
        <text>L-seryl-[protein] + ATP = O-phospho-L-seryl-[protein] + ADP + H(+)</text>
        <dbReference type="Rhea" id="RHEA:17989"/>
        <dbReference type="Rhea" id="RHEA-COMP:9863"/>
        <dbReference type="Rhea" id="RHEA-COMP:11604"/>
        <dbReference type="ChEBI" id="CHEBI:15378"/>
        <dbReference type="ChEBI" id="CHEBI:29999"/>
        <dbReference type="ChEBI" id="CHEBI:30616"/>
        <dbReference type="ChEBI" id="CHEBI:83421"/>
        <dbReference type="ChEBI" id="CHEBI:456216"/>
        <dbReference type="EC" id="2.7.11.1"/>
    </reaction>
</comment>
<dbReference type="GO" id="GO:0005634">
    <property type="term" value="C:nucleus"/>
    <property type="evidence" value="ECO:0007669"/>
    <property type="project" value="UniProtKB-SubCell"/>
</dbReference>
<dbReference type="GO" id="GO:0005524">
    <property type="term" value="F:ATP binding"/>
    <property type="evidence" value="ECO:0007669"/>
    <property type="project" value="UniProtKB-UniRule"/>
</dbReference>
<proteinExistence type="predicted"/>
<evidence type="ECO:0000256" key="5">
    <source>
        <dbReference type="ARBA" id="ARBA00012513"/>
    </source>
</evidence>
<dbReference type="InterPro" id="IPR024604">
    <property type="entry name" value="GSG2_C"/>
</dbReference>
<dbReference type="FunFam" id="1.10.510.10:FF:000401">
    <property type="entry name" value="serine/threonine-protein kinase haspin"/>
    <property type="match status" value="1"/>
</dbReference>
<feature type="domain" description="Protein kinase" evidence="20">
    <location>
        <begin position="1260"/>
        <end position="1570"/>
    </location>
</feature>
<keyword evidence="15" id="KW-0539">Nucleus</keyword>
<feature type="binding site" evidence="18">
    <location>
        <position position="1288"/>
    </location>
    <ligand>
        <name>ATP</name>
        <dbReference type="ChEBI" id="CHEBI:30616"/>
    </ligand>
</feature>
<feature type="compositionally biased region" description="Polar residues" evidence="19">
    <location>
        <begin position="618"/>
        <end position="631"/>
    </location>
</feature>
<keyword evidence="9" id="KW-0597">Phosphoprotein</keyword>
<keyword evidence="10" id="KW-0808">Transferase</keyword>
<dbReference type="GO" id="GO:0000278">
    <property type="term" value="P:mitotic cell cycle"/>
    <property type="evidence" value="ECO:0007669"/>
    <property type="project" value="TreeGrafter"/>
</dbReference>
<feature type="compositionally biased region" description="Basic and acidic residues" evidence="19">
    <location>
        <begin position="656"/>
        <end position="669"/>
    </location>
</feature>
<dbReference type="SMART" id="SM01331">
    <property type="entry name" value="DUF3635"/>
    <property type="match status" value="1"/>
</dbReference>
<evidence type="ECO:0000256" key="14">
    <source>
        <dbReference type="ARBA" id="ARBA00023212"/>
    </source>
</evidence>
<feature type="compositionally biased region" description="Low complexity" evidence="19">
    <location>
        <begin position="912"/>
        <end position="922"/>
    </location>
</feature>
<evidence type="ECO:0000313" key="22">
    <source>
        <dbReference type="Proteomes" id="UP001154078"/>
    </source>
</evidence>
<dbReference type="InterPro" id="IPR000719">
    <property type="entry name" value="Prot_kinase_dom"/>
</dbReference>
<comment type="catalytic activity">
    <reaction evidence="16">
        <text>L-threonyl-[protein] + ATP = O-phospho-L-threonyl-[protein] + ADP + H(+)</text>
        <dbReference type="Rhea" id="RHEA:46608"/>
        <dbReference type="Rhea" id="RHEA-COMP:11060"/>
        <dbReference type="Rhea" id="RHEA-COMP:11605"/>
        <dbReference type="ChEBI" id="CHEBI:15378"/>
        <dbReference type="ChEBI" id="CHEBI:30013"/>
        <dbReference type="ChEBI" id="CHEBI:30616"/>
        <dbReference type="ChEBI" id="CHEBI:61977"/>
        <dbReference type="ChEBI" id="CHEBI:456216"/>
        <dbReference type="EC" id="2.7.11.1"/>
    </reaction>
</comment>
<gene>
    <name evidence="21" type="ORF">MELIAE_LOCUS5001</name>
</gene>
<keyword evidence="13 18" id="KW-0067">ATP-binding</keyword>
<evidence type="ECO:0000256" key="9">
    <source>
        <dbReference type="ARBA" id="ARBA00022553"/>
    </source>
</evidence>
<accession>A0A9P0B1R7</accession>
<dbReference type="GO" id="GO:0010564">
    <property type="term" value="P:regulation of cell cycle process"/>
    <property type="evidence" value="ECO:0007669"/>
    <property type="project" value="UniProtKB-ARBA"/>
</dbReference>
<evidence type="ECO:0000256" key="7">
    <source>
        <dbReference type="ARBA" id="ARBA00022490"/>
    </source>
</evidence>
<evidence type="ECO:0000256" key="11">
    <source>
        <dbReference type="ARBA" id="ARBA00022741"/>
    </source>
</evidence>
<dbReference type="EMBL" id="OV121134">
    <property type="protein sequence ID" value="CAH0552866.1"/>
    <property type="molecule type" value="Genomic_DNA"/>
</dbReference>
<dbReference type="SUPFAM" id="SSF56112">
    <property type="entry name" value="Protein kinase-like (PK-like)"/>
    <property type="match status" value="1"/>
</dbReference>
<dbReference type="PROSITE" id="PS00107">
    <property type="entry name" value="PROTEIN_KINASE_ATP"/>
    <property type="match status" value="1"/>
</dbReference>
<feature type="compositionally biased region" description="Polar residues" evidence="19">
    <location>
        <begin position="586"/>
        <end position="607"/>
    </location>
</feature>